<accession>A0A6B8KEI7</accession>
<dbReference type="EMBL" id="CP046052">
    <property type="protein sequence ID" value="QGM46706.1"/>
    <property type="molecule type" value="Genomic_DNA"/>
</dbReference>
<reference evidence="1 2" key="1">
    <citation type="submission" date="2019-11" db="EMBL/GenBank/DDBJ databases">
        <title>The genome sequence of Methylocystis heyeri.</title>
        <authorList>
            <person name="Oshkin I.Y."/>
            <person name="Miroshnikov K."/>
            <person name="Dedysh S.N."/>
        </authorList>
    </citation>
    <scope>NUCLEOTIDE SEQUENCE [LARGE SCALE GENOMIC DNA]</scope>
    <source>
        <strain evidence="1 2">H2</strain>
    </source>
</reference>
<organism evidence="1 2">
    <name type="scientific">Methylocystis heyeri</name>
    <dbReference type="NCBI Taxonomy" id="391905"/>
    <lineage>
        <taxon>Bacteria</taxon>
        <taxon>Pseudomonadati</taxon>
        <taxon>Pseudomonadota</taxon>
        <taxon>Alphaproteobacteria</taxon>
        <taxon>Hyphomicrobiales</taxon>
        <taxon>Methylocystaceae</taxon>
        <taxon>Methylocystis</taxon>
    </lineage>
</organism>
<name>A0A6B8KEI7_9HYPH</name>
<keyword evidence="2" id="KW-1185">Reference proteome</keyword>
<dbReference type="Proteomes" id="UP000309061">
    <property type="component" value="Chromosome"/>
</dbReference>
<evidence type="ECO:0000313" key="1">
    <source>
        <dbReference type="EMBL" id="QGM46706.1"/>
    </source>
</evidence>
<dbReference type="KEGG" id="mhey:H2LOC_013940"/>
<dbReference type="AlphaFoldDB" id="A0A6B8KEI7"/>
<proteinExistence type="predicted"/>
<sequence>MTVEQVYLLRETFPPGASGVPLSEFDGTPFWAVRLQPHPTVIGQWLHAGLYFHDLPSNCFRLTEAGRKAVSDARMRLEAAGK</sequence>
<dbReference type="RefSeq" id="WP_136497589.1">
    <property type="nucleotide sequence ID" value="NZ_CP046052.1"/>
</dbReference>
<evidence type="ECO:0000313" key="2">
    <source>
        <dbReference type="Proteomes" id="UP000309061"/>
    </source>
</evidence>
<gene>
    <name evidence="1" type="ORF">H2LOC_013940</name>
</gene>
<protein>
    <submittedName>
        <fullName evidence="1">Uncharacterized protein</fullName>
    </submittedName>
</protein>